<dbReference type="OrthoDB" id="9923116at2"/>
<organism evidence="1 2">
    <name type="scientific">Staphylococcus felis</name>
    <dbReference type="NCBI Taxonomy" id="46127"/>
    <lineage>
        <taxon>Bacteria</taxon>
        <taxon>Bacillati</taxon>
        <taxon>Bacillota</taxon>
        <taxon>Bacilli</taxon>
        <taxon>Bacillales</taxon>
        <taxon>Staphylococcaceae</taxon>
        <taxon>Staphylococcus</taxon>
    </lineage>
</organism>
<evidence type="ECO:0000313" key="2">
    <source>
        <dbReference type="Proteomes" id="UP000256562"/>
    </source>
</evidence>
<comment type="caution">
    <text evidence="1">The sequence shown here is derived from an EMBL/GenBank/DDBJ whole genome shotgun (WGS) entry which is preliminary data.</text>
</comment>
<name>A0A3E0IKA4_9STAP</name>
<dbReference type="AlphaFoldDB" id="A0A3E0IKA4"/>
<evidence type="ECO:0000313" key="1">
    <source>
        <dbReference type="EMBL" id="REH88093.1"/>
    </source>
</evidence>
<dbReference type="InterPro" id="IPR010133">
    <property type="entry name" value="Bacteriocin_signal_seq"/>
</dbReference>
<protein>
    <submittedName>
        <fullName evidence="1">Bacteriocin-type signal sequence</fullName>
    </submittedName>
</protein>
<dbReference type="EMBL" id="QKXQ01000781">
    <property type="protein sequence ID" value="REH88093.1"/>
    <property type="molecule type" value="Genomic_DNA"/>
</dbReference>
<gene>
    <name evidence="1" type="ORF">DOS83_14570</name>
</gene>
<reference evidence="1 2" key="1">
    <citation type="journal article" date="2018" name="Vet. Microbiol.">
        <title>Characterisation of Staphylococcus felis isolated from cats using whole genome sequencing.</title>
        <authorList>
            <person name="Worthing K."/>
            <person name="Pang S."/>
            <person name="Trott D.J."/>
            <person name="Abraham S."/>
            <person name="Coombs G.W."/>
            <person name="Jordan D."/>
            <person name="McIntyre L."/>
            <person name="Davies M.R."/>
            <person name="Norris J."/>
        </authorList>
    </citation>
    <scope>NUCLEOTIDE SEQUENCE [LARGE SCALE GENOMIC DNA]</scope>
    <source>
        <strain evidence="1 2">F9</strain>
    </source>
</reference>
<dbReference type="Proteomes" id="UP000256562">
    <property type="component" value="Unassembled WGS sequence"/>
</dbReference>
<dbReference type="RefSeq" id="WP_115903076.1">
    <property type="nucleotide sequence ID" value="NZ_CP014834.2"/>
</dbReference>
<accession>A0A3E0IKA4</accession>
<proteinExistence type="predicted"/>
<sequence length="45" mass="4976">MKTLNEQQLKTVNGGGTCAPDGEDSFMCDVGQGAKKAWNWIRNKF</sequence>
<dbReference type="NCBIfam" id="TIGR01847">
    <property type="entry name" value="bacteriocin_sig"/>
    <property type="match status" value="1"/>
</dbReference>